<dbReference type="Proteomes" id="UP000831113">
    <property type="component" value="Chromosome"/>
</dbReference>
<evidence type="ECO:0008006" key="4">
    <source>
        <dbReference type="Google" id="ProtNLM"/>
    </source>
</evidence>
<gene>
    <name evidence="2" type="ORF">MTX78_03855</name>
</gene>
<feature type="chain" id="PRO_5045778671" description="Lipocalin-like domain-containing protein" evidence="1">
    <location>
        <begin position="25"/>
        <end position="152"/>
    </location>
</feature>
<keyword evidence="1" id="KW-0732">Signal</keyword>
<evidence type="ECO:0000256" key="1">
    <source>
        <dbReference type="SAM" id="SignalP"/>
    </source>
</evidence>
<evidence type="ECO:0000313" key="3">
    <source>
        <dbReference type="Proteomes" id="UP000831113"/>
    </source>
</evidence>
<name>A0ABY4D3E6_9BACT</name>
<organism evidence="2 3">
    <name type="scientific">Hymenobacter tibetensis</name>
    <dbReference type="NCBI Taxonomy" id="497967"/>
    <lineage>
        <taxon>Bacteria</taxon>
        <taxon>Pseudomonadati</taxon>
        <taxon>Bacteroidota</taxon>
        <taxon>Cytophagia</taxon>
        <taxon>Cytophagales</taxon>
        <taxon>Hymenobacteraceae</taxon>
        <taxon>Hymenobacter</taxon>
    </lineage>
</organism>
<dbReference type="EMBL" id="CP094669">
    <property type="protein sequence ID" value="UOG75734.1"/>
    <property type="molecule type" value="Genomic_DNA"/>
</dbReference>
<protein>
    <recommendedName>
        <fullName evidence="4">Lipocalin-like domain-containing protein</fullName>
    </recommendedName>
</protein>
<accession>A0ABY4D3E6</accession>
<feature type="signal peptide" evidence="1">
    <location>
        <begin position="1"/>
        <end position="24"/>
    </location>
</feature>
<dbReference type="RefSeq" id="WP_243800071.1">
    <property type="nucleotide sequence ID" value="NZ_CP094669.1"/>
</dbReference>
<sequence>MRRIACAVVVFCLGAFLVGCEQKAASSAAPPTPTPATRTTPPPIAPASASLTYAGTYTMQDTAVCSLSITISKQADGYHFTSGGTQGKVAVMQQGAETYLTLLGLKGTEPQIDIEVAWQDTMLVLQNYGNSMNEYTRFGQCDAKYLELVRQR</sequence>
<reference evidence="2 3" key="1">
    <citation type="submission" date="2022-03" db="EMBL/GenBank/DDBJ databases">
        <title>Hymenobactersp. isolated from the air.</title>
        <authorList>
            <person name="Won M."/>
            <person name="Kwon S.-W."/>
        </authorList>
    </citation>
    <scope>NUCLEOTIDE SEQUENCE [LARGE SCALE GENOMIC DNA]</scope>
    <source>
        <strain evidence="2 3">KACC 21982</strain>
    </source>
</reference>
<dbReference type="PROSITE" id="PS51257">
    <property type="entry name" value="PROKAR_LIPOPROTEIN"/>
    <property type="match status" value="1"/>
</dbReference>
<keyword evidence="3" id="KW-1185">Reference proteome</keyword>
<proteinExistence type="predicted"/>
<evidence type="ECO:0000313" key="2">
    <source>
        <dbReference type="EMBL" id="UOG75734.1"/>
    </source>
</evidence>